<dbReference type="Pfam" id="PF07732">
    <property type="entry name" value="Cu-oxidase_3"/>
    <property type="match status" value="1"/>
</dbReference>
<feature type="domain" description="Plastocyanin-like" evidence="5">
    <location>
        <begin position="340"/>
        <end position="440"/>
    </location>
</feature>
<dbReference type="PROSITE" id="PS00080">
    <property type="entry name" value="MULTICOPPER_OXIDASE2"/>
    <property type="match status" value="1"/>
</dbReference>
<dbReference type="EMBL" id="CP126980">
    <property type="protein sequence ID" value="WIM94946.1"/>
    <property type="molecule type" value="Genomic_DNA"/>
</dbReference>
<keyword evidence="4" id="KW-0812">Transmembrane</keyword>
<evidence type="ECO:0000256" key="3">
    <source>
        <dbReference type="ARBA" id="ARBA00023008"/>
    </source>
</evidence>
<evidence type="ECO:0000313" key="7">
    <source>
        <dbReference type="EMBL" id="WIM94946.1"/>
    </source>
</evidence>
<dbReference type="Proteomes" id="UP001240150">
    <property type="component" value="Chromosome"/>
</dbReference>
<dbReference type="InterPro" id="IPR002355">
    <property type="entry name" value="Cu_oxidase_Cu_BS"/>
</dbReference>
<dbReference type="CDD" id="cd04202">
    <property type="entry name" value="CuRO_D2_2dMcoN_like"/>
    <property type="match status" value="1"/>
</dbReference>
<evidence type="ECO:0000313" key="8">
    <source>
        <dbReference type="Proteomes" id="UP001240150"/>
    </source>
</evidence>
<evidence type="ECO:0000259" key="5">
    <source>
        <dbReference type="Pfam" id="PF07731"/>
    </source>
</evidence>
<dbReference type="InterPro" id="IPR008972">
    <property type="entry name" value="Cupredoxin"/>
</dbReference>
<sequence length="460" mass="48727">MRRSTRAAIAVVAALAVLGPIGWFWYDSLVPGTYDMAAMGYADNGGGPAAGHDHAAGLSVADLRGPSGTPDVAVTLTAREQGARYTLNGTSPGPEIRAKQGQLIQVTLVNESVPDGVTLHWHGVNVPNGEDGVAGVTQDAVPRGRSFVYRFVAKDAGTYWYHSHQVSHEQVRKGLFGALVIVPRGAAEPDQVAMVHTYQGRRTINGNPETSALSAEHVRVVNTDAGPIRIWVSGTTFRITAVDGHDVNQPGLVANQAVLVTAGGRVDLRLTGPGRVDVGGGAALTAGAVTPVALPGDTVDFLTYGKIAPYGFDPGKAARHFRYDIGRRFGFLDGRPGMWWTINGHLFPDVPMFMVNTGDVVRMTVHNGSGEVHPMHLHGHHVVVLARNGVAATGSPWWTDSLDVPDGDTFEIAFVADNPGIWADHCHNLEHVPEGLVAHLAYAGVRGSYQVGGESGNTPE</sequence>
<evidence type="ECO:0000256" key="2">
    <source>
        <dbReference type="ARBA" id="ARBA00023002"/>
    </source>
</evidence>
<keyword evidence="4" id="KW-1133">Transmembrane helix</keyword>
<keyword evidence="2" id="KW-0560">Oxidoreductase</keyword>
<dbReference type="InterPro" id="IPR011707">
    <property type="entry name" value="Cu-oxidase-like_N"/>
</dbReference>
<dbReference type="Pfam" id="PF07731">
    <property type="entry name" value="Cu-oxidase_2"/>
    <property type="match status" value="1"/>
</dbReference>
<protein>
    <submittedName>
        <fullName evidence="7">Multicopper oxidase family protein</fullName>
    </submittedName>
</protein>
<name>A0ABY8WAQ0_9ACTN</name>
<dbReference type="PANTHER" id="PTHR11709:SF394">
    <property type="entry name" value="FI03373P-RELATED"/>
    <property type="match status" value="1"/>
</dbReference>
<proteinExistence type="predicted"/>
<dbReference type="PANTHER" id="PTHR11709">
    <property type="entry name" value="MULTI-COPPER OXIDASE"/>
    <property type="match status" value="1"/>
</dbReference>
<keyword evidence="8" id="KW-1185">Reference proteome</keyword>
<accession>A0ABY8WAQ0</accession>
<keyword evidence="4" id="KW-0472">Membrane</keyword>
<keyword evidence="3" id="KW-0186">Copper</keyword>
<dbReference type="InterPro" id="IPR045087">
    <property type="entry name" value="Cu-oxidase_fam"/>
</dbReference>
<dbReference type="SUPFAM" id="SSF49503">
    <property type="entry name" value="Cupredoxins"/>
    <property type="match status" value="2"/>
</dbReference>
<dbReference type="InterPro" id="IPR011706">
    <property type="entry name" value="Cu-oxidase_C"/>
</dbReference>
<keyword evidence="1" id="KW-0479">Metal-binding</keyword>
<evidence type="ECO:0000256" key="4">
    <source>
        <dbReference type="SAM" id="Phobius"/>
    </source>
</evidence>
<evidence type="ECO:0000256" key="1">
    <source>
        <dbReference type="ARBA" id="ARBA00022723"/>
    </source>
</evidence>
<gene>
    <name evidence="7" type="ORF">ACTOB_007006</name>
</gene>
<dbReference type="RefSeq" id="WP_284916203.1">
    <property type="nucleotide sequence ID" value="NZ_CP126980.1"/>
</dbReference>
<feature type="domain" description="Plastocyanin-like" evidence="6">
    <location>
        <begin position="80"/>
        <end position="184"/>
    </location>
</feature>
<evidence type="ECO:0000259" key="6">
    <source>
        <dbReference type="Pfam" id="PF07732"/>
    </source>
</evidence>
<dbReference type="Gene3D" id="2.60.40.420">
    <property type="entry name" value="Cupredoxins - blue copper proteins"/>
    <property type="match status" value="3"/>
</dbReference>
<feature type="transmembrane region" description="Helical" evidence="4">
    <location>
        <begin position="7"/>
        <end position="26"/>
    </location>
</feature>
<reference evidence="7 8" key="1">
    <citation type="submission" date="2023-06" db="EMBL/GenBank/DDBJ databases">
        <authorList>
            <person name="Yushchuk O."/>
            <person name="Binda E."/>
            <person name="Ruckert-Reed C."/>
            <person name="Fedorenko V."/>
            <person name="Kalinowski J."/>
            <person name="Marinelli F."/>
        </authorList>
    </citation>
    <scope>NUCLEOTIDE SEQUENCE [LARGE SCALE GENOMIC DNA]</scope>
    <source>
        <strain evidence="7 8">NRRL 3884</strain>
    </source>
</reference>
<organism evidence="7 8">
    <name type="scientific">Actinoplanes oblitus</name>
    <dbReference type="NCBI Taxonomy" id="3040509"/>
    <lineage>
        <taxon>Bacteria</taxon>
        <taxon>Bacillati</taxon>
        <taxon>Actinomycetota</taxon>
        <taxon>Actinomycetes</taxon>
        <taxon>Micromonosporales</taxon>
        <taxon>Micromonosporaceae</taxon>
        <taxon>Actinoplanes</taxon>
    </lineage>
</organism>